<accession>A0AAV3Q935</accession>
<comment type="caution">
    <text evidence="2">The sequence shown here is derived from an EMBL/GenBank/DDBJ whole genome shotgun (WGS) entry which is preliminary data.</text>
</comment>
<dbReference type="EMBL" id="BAABME010003611">
    <property type="protein sequence ID" value="GAA0159471.1"/>
    <property type="molecule type" value="Genomic_DNA"/>
</dbReference>
<proteinExistence type="predicted"/>
<keyword evidence="3" id="KW-1185">Reference proteome</keyword>
<dbReference type="AlphaFoldDB" id="A0AAV3Q935"/>
<name>A0AAV3Q935_LITER</name>
<protein>
    <submittedName>
        <fullName evidence="2">Uncharacterized protein</fullName>
    </submittedName>
</protein>
<dbReference type="Proteomes" id="UP001454036">
    <property type="component" value="Unassembled WGS sequence"/>
</dbReference>
<feature type="region of interest" description="Disordered" evidence="1">
    <location>
        <begin position="610"/>
        <end position="629"/>
    </location>
</feature>
<dbReference type="PANTHER" id="PTHR38221">
    <property type="entry name" value="BNAA04G14260D PROTEIN"/>
    <property type="match status" value="1"/>
</dbReference>
<evidence type="ECO:0000313" key="2">
    <source>
        <dbReference type="EMBL" id="GAA0159471.1"/>
    </source>
</evidence>
<gene>
    <name evidence="2" type="ORF">LIER_16238</name>
</gene>
<evidence type="ECO:0000313" key="3">
    <source>
        <dbReference type="Proteomes" id="UP001454036"/>
    </source>
</evidence>
<sequence>MEEEDPFAFLLLNSKPSISQEEILRNCPFAKEHDHFMDSDTQSSTWVSSQQTGIIMESLPDSDNVNDVKDGVHDDDKFLTPPEHHFYSVSDSEDVEVGFIEGKSELNVDCGGAGVGVGGFQVVGSGDLEENEGFEANGDVGVGIEEVGSDDLGKLNEFDAEGDVGVEIDESGSGNLAKSHNFGIVGGVEVGIEEVGSGYLGKREELGAEGGVEVAIEGSSNGDLVKIDDFGVEGDIGIGIKKVGISDFEVLGSGDLGKRRDFGAKGDVQVGMEVDKMNLEGEGCDCVIKDHELEVCGGEFDKKGVFGGETESKEVTVETLELPVETDCVKGTQDTQNVDTEVTYLPSGETVSNEDTVEVEAGVETDCVKGTQETENVDTEDIYLPSEGTVVCCGDDETEVVDDMEVQSRVALGGDQVGDLGFGMEGNLEGEQCDYIVHDTQTEVVVSEFDKNGVLDAEIMSKKIMVSEELESGVCEVGTGCVEKMQHIANINTYIIPDSEEQTEEITLNNEKLVTHLNLAKKDHHEGNIVSKRKLLEQNMGDDGGLNVVSSGKNELVNSEDIHGIENGGHKENVNLGIRGKRKVQRSDTIRSGKSKEDIEKFRYVKPSVGADQRGEDKRVPEEGNVPLSKTENAPRIEVGHGSVYKGNSSFLKLVYKASEVLKLEVDPDHNVDLLDIFKEKGITLPRPRWWPPEGFN</sequence>
<evidence type="ECO:0000256" key="1">
    <source>
        <dbReference type="SAM" id="MobiDB-lite"/>
    </source>
</evidence>
<dbReference type="PANTHER" id="PTHR38221:SF1">
    <property type="entry name" value="OVULE PROTEIN"/>
    <property type="match status" value="1"/>
</dbReference>
<feature type="compositionally biased region" description="Basic and acidic residues" evidence="1">
    <location>
        <begin position="613"/>
        <end position="622"/>
    </location>
</feature>
<organism evidence="2 3">
    <name type="scientific">Lithospermum erythrorhizon</name>
    <name type="common">Purple gromwell</name>
    <name type="synonym">Lithospermum officinale var. erythrorhizon</name>
    <dbReference type="NCBI Taxonomy" id="34254"/>
    <lineage>
        <taxon>Eukaryota</taxon>
        <taxon>Viridiplantae</taxon>
        <taxon>Streptophyta</taxon>
        <taxon>Embryophyta</taxon>
        <taxon>Tracheophyta</taxon>
        <taxon>Spermatophyta</taxon>
        <taxon>Magnoliopsida</taxon>
        <taxon>eudicotyledons</taxon>
        <taxon>Gunneridae</taxon>
        <taxon>Pentapetalae</taxon>
        <taxon>asterids</taxon>
        <taxon>lamiids</taxon>
        <taxon>Boraginales</taxon>
        <taxon>Boraginaceae</taxon>
        <taxon>Boraginoideae</taxon>
        <taxon>Lithospermeae</taxon>
        <taxon>Lithospermum</taxon>
    </lineage>
</organism>
<reference evidence="2 3" key="1">
    <citation type="submission" date="2024-01" db="EMBL/GenBank/DDBJ databases">
        <title>The complete chloroplast genome sequence of Lithospermum erythrorhizon: insights into the phylogenetic relationship among Boraginaceae species and the maternal lineages of purple gromwells.</title>
        <authorList>
            <person name="Okada T."/>
            <person name="Watanabe K."/>
        </authorList>
    </citation>
    <scope>NUCLEOTIDE SEQUENCE [LARGE SCALE GENOMIC DNA]</scope>
</reference>